<keyword evidence="1" id="KW-0732">Signal</keyword>
<evidence type="ECO:0000259" key="2">
    <source>
        <dbReference type="PROSITE" id="PS51352"/>
    </source>
</evidence>
<dbReference type="InterPro" id="IPR051099">
    <property type="entry name" value="AGR/TXD"/>
</dbReference>
<name>A0A3B0WWN8_9ZZZZ</name>
<sequence length="343" mass="39663">MKKTYSLTFLSVVLCMVSQLAFAKSEGELSAGMVNPGHEEKPAWFKVSFLDLFEDIEEAADNNKRLMVYYYQDGCPYCKILLEDNFGQRNISEKTQKYFDVVAINLWGDQDVVVGDKTYTEKSFAEALKVQYTPTLIFFNEKNKIIFRANGYYPPEKFSALLDYIGKKQEAKYSYQDYMAKVSTQPSTGRLHDDINTVVSTTDLTKQDKPLLVLFEQKKCNVCDELHLDILKRKESKKLLSSFNVLVLDMWSDEKIISPSGKTIKIRDWAKQLDVKFSPSLLFFDQKGEEVFRTDAYLKAFHTQTAMDYVASGSYKTQTNFQRYVDKRADHLREQGIEVNLME</sequence>
<accession>A0A3B0WWN8</accession>
<dbReference type="EMBL" id="UOFE01000046">
    <property type="protein sequence ID" value="VAW55127.1"/>
    <property type="molecule type" value="Genomic_DNA"/>
</dbReference>
<gene>
    <name evidence="3" type="ORF">MNBD_GAMMA05-270</name>
</gene>
<dbReference type="InterPro" id="IPR012336">
    <property type="entry name" value="Thioredoxin-like_fold"/>
</dbReference>
<dbReference type="PANTHER" id="PTHR15337">
    <property type="entry name" value="ANTERIOR GRADIENT PROTEIN-RELATED"/>
    <property type="match status" value="1"/>
</dbReference>
<dbReference type="InterPro" id="IPR013766">
    <property type="entry name" value="Thioredoxin_domain"/>
</dbReference>
<dbReference type="PROSITE" id="PS51352">
    <property type="entry name" value="THIOREDOXIN_2"/>
    <property type="match status" value="1"/>
</dbReference>
<protein>
    <submittedName>
        <fullName evidence="3">Thioredoxin SoxW</fullName>
    </submittedName>
</protein>
<evidence type="ECO:0000256" key="1">
    <source>
        <dbReference type="ARBA" id="ARBA00022729"/>
    </source>
</evidence>
<dbReference type="InterPro" id="IPR036249">
    <property type="entry name" value="Thioredoxin-like_sf"/>
</dbReference>
<dbReference type="SUPFAM" id="SSF52833">
    <property type="entry name" value="Thioredoxin-like"/>
    <property type="match status" value="2"/>
</dbReference>
<reference evidence="3" key="1">
    <citation type="submission" date="2018-06" db="EMBL/GenBank/DDBJ databases">
        <authorList>
            <person name="Zhirakovskaya E."/>
        </authorList>
    </citation>
    <scope>NUCLEOTIDE SEQUENCE</scope>
</reference>
<dbReference type="AlphaFoldDB" id="A0A3B0WWN8"/>
<feature type="domain" description="Thioredoxin" evidence="2">
    <location>
        <begin position="29"/>
        <end position="167"/>
    </location>
</feature>
<evidence type="ECO:0000313" key="3">
    <source>
        <dbReference type="EMBL" id="VAW55127.1"/>
    </source>
</evidence>
<dbReference type="Gene3D" id="3.40.30.10">
    <property type="entry name" value="Glutaredoxin"/>
    <property type="match status" value="2"/>
</dbReference>
<organism evidence="3">
    <name type="scientific">hydrothermal vent metagenome</name>
    <dbReference type="NCBI Taxonomy" id="652676"/>
    <lineage>
        <taxon>unclassified sequences</taxon>
        <taxon>metagenomes</taxon>
        <taxon>ecological metagenomes</taxon>
    </lineage>
</organism>
<dbReference type="Pfam" id="PF13098">
    <property type="entry name" value="Thioredoxin_2"/>
    <property type="match status" value="2"/>
</dbReference>
<proteinExistence type="predicted"/>
<dbReference type="PANTHER" id="PTHR15337:SF11">
    <property type="entry name" value="THIOREDOXIN DOMAIN-CONTAINING PROTEIN"/>
    <property type="match status" value="1"/>
</dbReference>